<accession>A0A380JT10</accession>
<dbReference type="RefSeq" id="WP_164714866.1">
    <property type="nucleotide sequence ID" value="NZ_UHFG01000004.1"/>
</dbReference>
<evidence type="ECO:0000313" key="1">
    <source>
        <dbReference type="EMBL" id="SUN47713.1"/>
    </source>
</evidence>
<proteinExistence type="predicted"/>
<dbReference type="Proteomes" id="UP000254797">
    <property type="component" value="Unassembled WGS sequence"/>
</dbReference>
<sequence>MKVKDLHKVLAKVDPELEVWINEKDEGVLTKAKNVMTWNKHPDKFFINAETYPY</sequence>
<dbReference type="EMBL" id="UHFG01000004">
    <property type="protein sequence ID" value="SUN47713.1"/>
    <property type="molecule type" value="Genomic_DNA"/>
</dbReference>
<protein>
    <submittedName>
        <fullName evidence="1">Uncharacterized protein</fullName>
    </submittedName>
</protein>
<organism evidence="1 2">
    <name type="scientific">Streptococcus dysgalactiae subsp. dysgalactiae</name>
    <dbReference type="NCBI Taxonomy" id="99822"/>
    <lineage>
        <taxon>Bacteria</taxon>
        <taxon>Bacillati</taxon>
        <taxon>Bacillota</taxon>
        <taxon>Bacilli</taxon>
        <taxon>Lactobacillales</taxon>
        <taxon>Streptococcaceae</taxon>
        <taxon>Streptococcus</taxon>
    </lineage>
</organism>
<name>A0A380JT10_STRDY</name>
<evidence type="ECO:0000313" key="2">
    <source>
        <dbReference type="Proteomes" id="UP000254797"/>
    </source>
</evidence>
<reference evidence="1 2" key="1">
    <citation type="submission" date="2018-06" db="EMBL/GenBank/DDBJ databases">
        <authorList>
            <consortium name="Pathogen Informatics"/>
            <person name="Doyle S."/>
        </authorList>
    </citation>
    <scope>NUCLEOTIDE SEQUENCE [LARGE SCALE GENOMIC DNA]</scope>
    <source>
        <strain evidence="1 2">NCTC4670</strain>
    </source>
</reference>
<dbReference type="AlphaFoldDB" id="A0A380JT10"/>
<gene>
    <name evidence="1" type="ORF">NCTC4670_00365</name>
</gene>